<feature type="domain" description="Fe2OG dioxygenase" evidence="4">
    <location>
        <begin position="274"/>
        <end position="374"/>
    </location>
</feature>
<comment type="similarity">
    <text evidence="3">Belongs to the iron/ascorbate-dependent oxidoreductase family.</text>
</comment>
<dbReference type="InterPro" id="IPR050231">
    <property type="entry name" value="Iron_ascorbate_oxido_reductase"/>
</dbReference>
<dbReference type="AlphaFoldDB" id="A0AAE1WTF5"/>
<dbReference type="GO" id="GO:0009805">
    <property type="term" value="P:coumarin biosynthetic process"/>
    <property type="evidence" value="ECO:0007669"/>
    <property type="project" value="UniProtKB-ARBA"/>
</dbReference>
<keyword evidence="6" id="KW-1185">Reference proteome</keyword>
<dbReference type="GO" id="GO:0046872">
    <property type="term" value="F:metal ion binding"/>
    <property type="evidence" value="ECO:0007669"/>
    <property type="project" value="UniProtKB-KW"/>
</dbReference>
<evidence type="ECO:0000259" key="4">
    <source>
        <dbReference type="PROSITE" id="PS51471"/>
    </source>
</evidence>
<evidence type="ECO:0000256" key="2">
    <source>
        <dbReference type="ARBA" id="ARBA00023004"/>
    </source>
</evidence>
<organism evidence="5 6">
    <name type="scientific">Sesamum angolense</name>
    <dbReference type="NCBI Taxonomy" id="2727404"/>
    <lineage>
        <taxon>Eukaryota</taxon>
        <taxon>Viridiplantae</taxon>
        <taxon>Streptophyta</taxon>
        <taxon>Embryophyta</taxon>
        <taxon>Tracheophyta</taxon>
        <taxon>Spermatophyta</taxon>
        <taxon>Magnoliopsida</taxon>
        <taxon>eudicotyledons</taxon>
        <taxon>Gunneridae</taxon>
        <taxon>Pentapetalae</taxon>
        <taxon>asterids</taxon>
        <taxon>lamiids</taxon>
        <taxon>Lamiales</taxon>
        <taxon>Pedaliaceae</taxon>
        <taxon>Sesamum</taxon>
    </lineage>
</organism>
<dbReference type="InterPro" id="IPR005123">
    <property type="entry name" value="Oxoglu/Fe-dep_dioxygenase_dom"/>
</dbReference>
<evidence type="ECO:0000313" key="5">
    <source>
        <dbReference type="EMBL" id="KAK4398984.1"/>
    </source>
</evidence>
<dbReference type="GO" id="GO:0002238">
    <property type="term" value="P:response to molecule of fungal origin"/>
    <property type="evidence" value="ECO:0007669"/>
    <property type="project" value="UniProtKB-ARBA"/>
</dbReference>
<sequence>MRRESRRTSAGTHQRIEADASISTYVMSWKDRHPPRIGNSEFVLYVGGTTGRSILSRTAYGVPGLEFQVQLSETVFAVGDNYAVRMGESADPPFETTYRNLFSNSPDSALQKDFGQELVEESELLLIDLNQLNLGVPERQACQKLIARASREWGFFQVINHGISRDILETMRAEQVKLLKKPFLDKTNYKDSNFSAGSYRWGTPSATCLGQLSWSEAFHVSLSDVLGSGGLNSLSSTMEQFATTVSELAQTLADILAEEMGNKTCFFKETCLPTTCYLRLNRYPPCPLYPHQMSGIIPHTDSDFLTVLHQDNIGGLQLVKDGRWIAVKPNPQALIINIGDLFQAWSNNVYKSVEHRVVANPRKERFSTAFFFCPSDDTVIRWSGVEPGFYTSFSFGEYREQVKQDVDILGHKIGLSRFHLA</sequence>
<dbReference type="Proteomes" id="UP001289374">
    <property type="component" value="Unassembled WGS sequence"/>
</dbReference>
<dbReference type="Pfam" id="PF14226">
    <property type="entry name" value="DIOX_N"/>
    <property type="match status" value="1"/>
</dbReference>
<dbReference type="InterPro" id="IPR026992">
    <property type="entry name" value="DIOX_N"/>
</dbReference>
<keyword evidence="2 3" id="KW-0408">Iron</keyword>
<reference evidence="5" key="1">
    <citation type="submission" date="2020-06" db="EMBL/GenBank/DDBJ databases">
        <authorList>
            <person name="Li T."/>
            <person name="Hu X."/>
            <person name="Zhang T."/>
            <person name="Song X."/>
            <person name="Zhang H."/>
            <person name="Dai N."/>
            <person name="Sheng W."/>
            <person name="Hou X."/>
            <person name="Wei L."/>
        </authorList>
    </citation>
    <scope>NUCLEOTIDE SEQUENCE</scope>
    <source>
        <strain evidence="5">K16</strain>
        <tissue evidence="5">Leaf</tissue>
    </source>
</reference>
<reference evidence="5" key="2">
    <citation type="journal article" date="2024" name="Plant">
        <title>Genomic evolution and insights into agronomic trait innovations of Sesamum species.</title>
        <authorList>
            <person name="Miao H."/>
            <person name="Wang L."/>
            <person name="Qu L."/>
            <person name="Liu H."/>
            <person name="Sun Y."/>
            <person name="Le M."/>
            <person name="Wang Q."/>
            <person name="Wei S."/>
            <person name="Zheng Y."/>
            <person name="Lin W."/>
            <person name="Duan Y."/>
            <person name="Cao H."/>
            <person name="Xiong S."/>
            <person name="Wang X."/>
            <person name="Wei L."/>
            <person name="Li C."/>
            <person name="Ma Q."/>
            <person name="Ju M."/>
            <person name="Zhao R."/>
            <person name="Li G."/>
            <person name="Mu C."/>
            <person name="Tian Q."/>
            <person name="Mei H."/>
            <person name="Zhang T."/>
            <person name="Gao T."/>
            <person name="Zhang H."/>
        </authorList>
    </citation>
    <scope>NUCLEOTIDE SEQUENCE</scope>
    <source>
        <strain evidence="5">K16</strain>
    </source>
</reference>
<protein>
    <submittedName>
        <fullName evidence="5">Gibberellin 2-beta-dioxygenase 8</fullName>
    </submittedName>
</protein>
<evidence type="ECO:0000256" key="3">
    <source>
        <dbReference type="RuleBase" id="RU003682"/>
    </source>
</evidence>
<dbReference type="SUPFAM" id="SSF51197">
    <property type="entry name" value="Clavaminate synthase-like"/>
    <property type="match status" value="1"/>
</dbReference>
<proteinExistence type="inferred from homology"/>
<gene>
    <name evidence="5" type="ORF">Sango_1373900</name>
</gene>
<dbReference type="Gene3D" id="2.60.120.330">
    <property type="entry name" value="B-lactam Antibiotic, Isopenicillin N Synthase, Chain"/>
    <property type="match status" value="1"/>
</dbReference>
<comment type="caution">
    <text evidence="5">The sequence shown here is derived from an EMBL/GenBank/DDBJ whole genome shotgun (WGS) entry which is preliminary data.</text>
</comment>
<dbReference type="PROSITE" id="PS51471">
    <property type="entry name" value="FE2OG_OXY"/>
    <property type="match status" value="1"/>
</dbReference>
<dbReference type="Pfam" id="PF03171">
    <property type="entry name" value="2OG-FeII_Oxy"/>
    <property type="match status" value="1"/>
</dbReference>
<dbReference type="InterPro" id="IPR027443">
    <property type="entry name" value="IPNS-like_sf"/>
</dbReference>
<evidence type="ECO:0000313" key="6">
    <source>
        <dbReference type="Proteomes" id="UP001289374"/>
    </source>
</evidence>
<name>A0AAE1WTF5_9LAMI</name>
<keyword evidence="3" id="KW-0560">Oxidoreductase</keyword>
<dbReference type="PANTHER" id="PTHR47990">
    <property type="entry name" value="2-OXOGLUTARATE (2OG) AND FE(II)-DEPENDENT OXYGENASE SUPERFAMILY PROTEIN-RELATED"/>
    <property type="match status" value="1"/>
</dbReference>
<evidence type="ECO:0000256" key="1">
    <source>
        <dbReference type="ARBA" id="ARBA00022723"/>
    </source>
</evidence>
<accession>A0AAE1WTF5</accession>
<keyword evidence="1 3" id="KW-0479">Metal-binding</keyword>
<dbReference type="EMBL" id="JACGWL010000007">
    <property type="protein sequence ID" value="KAK4398984.1"/>
    <property type="molecule type" value="Genomic_DNA"/>
</dbReference>
<dbReference type="GO" id="GO:0016706">
    <property type="term" value="F:2-oxoglutarate-dependent dioxygenase activity"/>
    <property type="evidence" value="ECO:0007669"/>
    <property type="project" value="UniProtKB-ARBA"/>
</dbReference>
<dbReference type="InterPro" id="IPR044861">
    <property type="entry name" value="IPNS-like_FE2OG_OXY"/>
</dbReference>